<evidence type="ECO:0000259" key="5">
    <source>
        <dbReference type="PROSITE" id="PS50011"/>
    </source>
</evidence>
<dbReference type="GO" id="GO:0004674">
    <property type="term" value="F:protein serine/threonine kinase activity"/>
    <property type="evidence" value="ECO:0007669"/>
    <property type="project" value="UniProtKB-KW"/>
</dbReference>
<dbReference type="SUPFAM" id="SSF56112">
    <property type="entry name" value="Protein kinase-like (PK-like)"/>
    <property type="match status" value="1"/>
</dbReference>
<feature type="domain" description="Protein kinase" evidence="5">
    <location>
        <begin position="190"/>
        <end position="426"/>
    </location>
</feature>
<evidence type="ECO:0000313" key="6">
    <source>
        <dbReference type="EMBL" id="JAP93302.1"/>
    </source>
</evidence>
<dbReference type="InterPro" id="IPR008271">
    <property type="entry name" value="Ser/Thr_kinase_AS"/>
</dbReference>
<sequence length="426" mass="49460">ILKFILFGVKNQLKTLRFGMEDKLKDFQVQKEDEETLFTLNTLKQVQQLPKIDQEQLFQKQRFQVAKPKEQPQQIVQPKFVPKQDKTNPILEPKKFSFDTEQVESGTIINPKPQKPRPKIVPKVVNPALPTFPTQQPTKFIFPNQTFVPSNLSARLNSYMAKLQSTAQSYSEVKQMDKRQLIQIFGIENLSEKDRVGKGAFATVYRIVYKETSYAVKVIQECDDQEKLRYALQEGDLLKKLHNPFVVELLQQFYDEGRLIMVLPYAASLKMALGQYSLQKIGLNELQLKQRIMLQLLLAVQYLHSQKIIHRDIKPDNILVKNGNLYLIDLNASREASIQNQTVIGTYVYMAPEVHKGNYNEKIDVYSIGCVWYEFLTNQSLAKTIEEEKKRKNVKSDLRGDEVYKFVPKLKDGLSKYHKYCNLMLS</sequence>
<keyword evidence="4" id="KW-0808">Transferase</keyword>
<dbReference type="AlphaFoldDB" id="A0A146K8W4"/>
<comment type="similarity">
    <text evidence="4">Belongs to the protein kinase superfamily.</text>
</comment>
<feature type="non-terminal residue" evidence="6">
    <location>
        <position position="1"/>
    </location>
</feature>
<accession>A0A146K8W4</accession>
<dbReference type="PROSITE" id="PS00107">
    <property type="entry name" value="PROTEIN_KINASE_ATP"/>
    <property type="match status" value="1"/>
</dbReference>
<dbReference type="GO" id="GO:0005524">
    <property type="term" value="F:ATP binding"/>
    <property type="evidence" value="ECO:0007669"/>
    <property type="project" value="UniProtKB-UniRule"/>
</dbReference>
<dbReference type="PANTHER" id="PTHR24361">
    <property type="entry name" value="MITOGEN-ACTIVATED KINASE KINASE KINASE"/>
    <property type="match status" value="1"/>
</dbReference>
<protein>
    <submittedName>
        <fullName evidence="6">mRNA, clone: RTFL01-08-G24</fullName>
    </submittedName>
</protein>
<dbReference type="EMBL" id="GDID01003304">
    <property type="protein sequence ID" value="JAP93302.1"/>
    <property type="molecule type" value="Transcribed_RNA"/>
</dbReference>
<keyword evidence="4" id="KW-0723">Serine/threonine-protein kinase</keyword>
<gene>
    <name evidence="6" type="ORF">TPC1_14467</name>
</gene>
<dbReference type="PROSITE" id="PS00108">
    <property type="entry name" value="PROTEIN_KINASE_ST"/>
    <property type="match status" value="1"/>
</dbReference>
<feature type="non-terminal residue" evidence="6">
    <location>
        <position position="426"/>
    </location>
</feature>
<dbReference type="InterPro" id="IPR053235">
    <property type="entry name" value="Ser_Thr_kinase"/>
</dbReference>
<dbReference type="Gene3D" id="1.10.510.10">
    <property type="entry name" value="Transferase(Phosphotransferase) domain 1"/>
    <property type="match status" value="1"/>
</dbReference>
<keyword evidence="4" id="KW-0418">Kinase</keyword>
<dbReference type="GO" id="GO:0005737">
    <property type="term" value="C:cytoplasm"/>
    <property type="evidence" value="ECO:0007669"/>
    <property type="project" value="TreeGrafter"/>
</dbReference>
<dbReference type="Pfam" id="PF00069">
    <property type="entry name" value="Pkinase"/>
    <property type="match status" value="1"/>
</dbReference>
<dbReference type="CDD" id="cd00180">
    <property type="entry name" value="PKc"/>
    <property type="match status" value="1"/>
</dbReference>
<keyword evidence="2 3" id="KW-0067">ATP-binding</keyword>
<feature type="binding site" evidence="3">
    <location>
        <position position="217"/>
    </location>
    <ligand>
        <name>ATP</name>
        <dbReference type="ChEBI" id="CHEBI:30616"/>
    </ligand>
</feature>
<keyword evidence="1 3" id="KW-0547">Nucleotide-binding</keyword>
<dbReference type="InterPro" id="IPR011009">
    <property type="entry name" value="Kinase-like_dom_sf"/>
</dbReference>
<name>A0A146K8W4_9EUKA</name>
<evidence type="ECO:0000256" key="2">
    <source>
        <dbReference type="ARBA" id="ARBA00022840"/>
    </source>
</evidence>
<dbReference type="SMART" id="SM00220">
    <property type="entry name" value="S_TKc"/>
    <property type="match status" value="1"/>
</dbReference>
<evidence type="ECO:0000256" key="3">
    <source>
        <dbReference type="PROSITE-ProRule" id="PRU10141"/>
    </source>
</evidence>
<evidence type="ECO:0000256" key="1">
    <source>
        <dbReference type="ARBA" id="ARBA00022741"/>
    </source>
</evidence>
<dbReference type="InterPro" id="IPR000719">
    <property type="entry name" value="Prot_kinase_dom"/>
</dbReference>
<reference evidence="6" key="1">
    <citation type="submission" date="2015-07" db="EMBL/GenBank/DDBJ databases">
        <title>Adaptation to a free-living lifestyle via gene acquisitions in the diplomonad Trepomonas sp. PC1.</title>
        <authorList>
            <person name="Xu F."/>
            <person name="Jerlstrom-Hultqvist J."/>
            <person name="Kolisko M."/>
            <person name="Simpson A.G.B."/>
            <person name="Roger A.J."/>
            <person name="Svard S.G."/>
            <person name="Andersson J.O."/>
        </authorList>
    </citation>
    <scope>NUCLEOTIDE SEQUENCE</scope>
    <source>
        <strain evidence="6">PC1</strain>
    </source>
</reference>
<dbReference type="InterPro" id="IPR017441">
    <property type="entry name" value="Protein_kinase_ATP_BS"/>
</dbReference>
<evidence type="ECO:0000256" key="4">
    <source>
        <dbReference type="RuleBase" id="RU000304"/>
    </source>
</evidence>
<organism evidence="6">
    <name type="scientific">Trepomonas sp. PC1</name>
    <dbReference type="NCBI Taxonomy" id="1076344"/>
    <lineage>
        <taxon>Eukaryota</taxon>
        <taxon>Metamonada</taxon>
        <taxon>Diplomonadida</taxon>
        <taxon>Hexamitidae</taxon>
        <taxon>Hexamitinae</taxon>
        <taxon>Trepomonas</taxon>
    </lineage>
</organism>
<dbReference type="Gene3D" id="3.30.200.20">
    <property type="entry name" value="Phosphorylase Kinase, domain 1"/>
    <property type="match status" value="1"/>
</dbReference>
<dbReference type="PROSITE" id="PS50011">
    <property type="entry name" value="PROTEIN_KINASE_DOM"/>
    <property type="match status" value="1"/>
</dbReference>
<proteinExistence type="inferred from homology"/>